<keyword evidence="2" id="KW-0812">Transmembrane</keyword>
<feature type="compositionally biased region" description="Basic and acidic residues" evidence="1">
    <location>
        <begin position="830"/>
        <end position="850"/>
    </location>
</feature>
<evidence type="ECO:0000313" key="4">
    <source>
        <dbReference type="RefSeq" id="XP_035433042.2"/>
    </source>
</evidence>
<organism evidence="3 4">
    <name type="scientific">Spodoptera frugiperda</name>
    <name type="common">Fall armyworm</name>
    <dbReference type="NCBI Taxonomy" id="7108"/>
    <lineage>
        <taxon>Eukaryota</taxon>
        <taxon>Metazoa</taxon>
        <taxon>Ecdysozoa</taxon>
        <taxon>Arthropoda</taxon>
        <taxon>Hexapoda</taxon>
        <taxon>Insecta</taxon>
        <taxon>Pterygota</taxon>
        <taxon>Neoptera</taxon>
        <taxon>Endopterygota</taxon>
        <taxon>Lepidoptera</taxon>
        <taxon>Glossata</taxon>
        <taxon>Ditrysia</taxon>
        <taxon>Noctuoidea</taxon>
        <taxon>Noctuidae</taxon>
        <taxon>Amphipyrinae</taxon>
        <taxon>Spodoptera</taxon>
    </lineage>
</organism>
<dbReference type="AlphaFoldDB" id="A0A9R0CXW7"/>
<reference evidence="4" key="1">
    <citation type="submission" date="2025-08" db="UniProtKB">
        <authorList>
            <consortium name="RefSeq"/>
        </authorList>
    </citation>
    <scope>IDENTIFICATION</scope>
    <source>
        <tissue evidence="4">Whole larval tissue</tissue>
    </source>
</reference>
<feature type="compositionally biased region" description="Basic and acidic residues" evidence="1">
    <location>
        <begin position="864"/>
        <end position="879"/>
    </location>
</feature>
<feature type="region of interest" description="Disordered" evidence="1">
    <location>
        <begin position="448"/>
        <end position="487"/>
    </location>
</feature>
<gene>
    <name evidence="4" type="primary">LOC118264591</name>
</gene>
<dbReference type="RefSeq" id="XP_035433042.2">
    <property type="nucleotide sequence ID" value="XM_035577149.2"/>
</dbReference>
<feature type="region of interest" description="Disordered" evidence="1">
    <location>
        <begin position="372"/>
        <end position="424"/>
    </location>
</feature>
<feature type="transmembrane region" description="Helical" evidence="2">
    <location>
        <begin position="111"/>
        <end position="136"/>
    </location>
</feature>
<feature type="region of interest" description="Disordered" evidence="1">
    <location>
        <begin position="824"/>
        <end position="900"/>
    </location>
</feature>
<dbReference type="Proteomes" id="UP000829999">
    <property type="component" value="Chromosome 26"/>
</dbReference>
<sequence>MGVISNNIKMINILSYVGMNMQSEVCLWCLLGLLRTIFDATLFKVNDNLKQVWQMNMPEELSMPVQRALRTMVSGVMLVQCFTVYIYLASYIVLLYPVFLEERPTLVLPWLLLAAIRKLLCELTSLALGLGTCVLLGPARTPCIKFIVVKFTTIMPAFYMWMLVFSYYHALKVATAFKTFPAVLPPNDNDYGLELAVRRRRTKSLLGEDQLRKKLVASFYGEGLSSTNDTYIRPPVDISSRMVHSTDTSLEEDAPEPDATKPSTVCCSDSGAYEDWFGSEIIMPRDTDRILEQIVLMLLRVGAYMKKEVTESLLDPQRYSSAVPALWHRDNIDCTINGDDYDTPQLVGSIRGNTASYLREYPQIFMKKTTTENLQTEPTSTHLKTAHSNGEHDELKNKSNKNSLSVSHETLATSAGLEQKPSKKKVTTLDINAKQASQVTFDKQGEIGTPLRIGSSQISDKTNNSVQMSIGSQGSNSNPSEKSNDSEKSIANIIDRATQNREINLKMLEEYTSMLYNKIMNNDDNSREISDDFIINEFKELINGRSTLAQILNIEHNGEFVLSSAINEIRNKHLFASDASNESSDDAIFDPYYRNSDFPEIFNLDSQENFMFRKVTNENSVNMNSFPKTANKDECNSNSDNKIIRKDESQSDVKYRKHATVGIIDESKSDNKTNKEPPGIKIPSNDNMINLTQNDTVNVGKNGDLPQSTKIEDLTRRMTIEDLTQGRTIEDLTQGRTIEDSTQDIQIEDRTQGMKVEDLTQGIPIEDLTRRMTIEDLTQGITIEDLTQGVKIEEITDKQAQQAPYFITYNKPKEVPLRIMSIEDNLAPERTSKTTTVDKDKEGTSTESKQETSQTKMLNEEEDKILKKVPSKDSTDNKQDNNNPNDDSKPNSSENTKRNA</sequence>
<dbReference type="GeneID" id="118264591"/>
<keyword evidence="3" id="KW-1185">Reference proteome</keyword>
<feature type="transmembrane region" description="Helical" evidence="2">
    <location>
        <begin position="148"/>
        <end position="168"/>
    </location>
</feature>
<protein>
    <submittedName>
        <fullName evidence="4">Uncharacterized protein LOC118264591 isoform X1</fullName>
    </submittedName>
</protein>
<feature type="transmembrane region" description="Helical" evidence="2">
    <location>
        <begin position="76"/>
        <end position="99"/>
    </location>
</feature>
<name>A0A9R0CXW7_SPOFR</name>
<accession>A0A9R0CXW7</accession>
<dbReference type="OrthoDB" id="6819313at2759"/>
<proteinExistence type="predicted"/>
<evidence type="ECO:0000256" key="1">
    <source>
        <dbReference type="SAM" id="MobiDB-lite"/>
    </source>
</evidence>
<keyword evidence="2" id="KW-0472">Membrane</keyword>
<feature type="compositionally biased region" description="Low complexity" evidence="1">
    <location>
        <begin position="880"/>
        <end position="894"/>
    </location>
</feature>
<feature type="compositionally biased region" description="Polar residues" evidence="1">
    <location>
        <begin position="454"/>
        <end position="481"/>
    </location>
</feature>
<feature type="region of interest" description="Disordered" evidence="1">
    <location>
        <begin position="244"/>
        <end position="265"/>
    </location>
</feature>
<keyword evidence="2" id="KW-1133">Transmembrane helix</keyword>
<feature type="compositionally biased region" description="Polar residues" evidence="1">
    <location>
        <begin position="372"/>
        <end position="388"/>
    </location>
</feature>
<evidence type="ECO:0000313" key="3">
    <source>
        <dbReference type="Proteomes" id="UP000829999"/>
    </source>
</evidence>
<evidence type="ECO:0000256" key="2">
    <source>
        <dbReference type="SAM" id="Phobius"/>
    </source>
</evidence>